<dbReference type="InterPro" id="IPR012132">
    <property type="entry name" value="GMC_OxRdtase"/>
</dbReference>
<comment type="similarity">
    <text evidence="2">Belongs to the GMC oxidoreductase family.</text>
</comment>
<evidence type="ECO:0000256" key="3">
    <source>
        <dbReference type="ARBA" id="ARBA00022630"/>
    </source>
</evidence>
<feature type="chain" id="PRO_5037041445" evidence="6">
    <location>
        <begin position="42"/>
        <end position="632"/>
    </location>
</feature>
<dbReference type="PANTHER" id="PTHR11552:SF147">
    <property type="entry name" value="CHOLINE DEHYDROGENASE, MITOCHONDRIAL"/>
    <property type="match status" value="1"/>
</dbReference>
<dbReference type="GO" id="GO:0050660">
    <property type="term" value="F:flavin adenine dinucleotide binding"/>
    <property type="evidence" value="ECO:0007669"/>
    <property type="project" value="InterPro"/>
</dbReference>
<dbReference type="SUPFAM" id="SSF51905">
    <property type="entry name" value="FAD/NAD(P)-binding domain"/>
    <property type="match status" value="1"/>
</dbReference>
<keyword evidence="8" id="KW-1185">Reference proteome</keyword>
<dbReference type="Proteomes" id="UP000694843">
    <property type="component" value="Unplaced"/>
</dbReference>
<gene>
    <name evidence="9" type="primary">LOC108668427</name>
</gene>
<dbReference type="InterPro" id="IPR007867">
    <property type="entry name" value="GMC_OxRtase_C"/>
</dbReference>
<dbReference type="SUPFAM" id="SSF54373">
    <property type="entry name" value="FAD-linked reductases, C-terminal domain"/>
    <property type="match status" value="1"/>
</dbReference>
<keyword evidence="4 5" id="KW-0274">FAD</keyword>
<dbReference type="Gene3D" id="3.50.50.60">
    <property type="entry name" value="FAD/NAD(P)-binding domain"/>
    <property type="match status" value="1"/>
</dbReference>
<accession>A0A979FXL4</accession>
<proteinExistence type="inferred from homology"/>
<dbReference type="Pfam" id="PF05199">
    <property type="entry name" value="GMC_oxred_C"/>
    <property type="match status" value="1"/>
</dbReference>
<evidence type="ECO:0000256" key="4">
    <source>
        <dbReference type="ARBA" id="ARBA00022827"/>
    </source>
</evidence>
<reference evidence="9" key="1">
    <citation type="submission" date="2025-08" db="UniProtKB">
        <authorList>
            <consortium name="RefSeq"/>
        </authorList>
    </citation>
    <scope>IDENTIFICATION</scope>
    <source>
        <tissue evidence="9">Whole organism</tissue>
    </source>
</reference>
<organism evidence="8 9">
    <name type="scientific">Hyalella azteca</name>
    <name type="common">Amphipod</name>
    <dbReference type="NCBI Taxonomy" id="294128"/>
    <lineage>
        <taxon>Eukaryota</taxon>
        <taxon>Metazoa</taxon>
        <taxon>Ecdysozoa</taxon>
        <taxon>Arthropoda</taxon>
        <taxon>Crustacea</taxon>
        <taxon>Multicrustacea</taxon>
        <taxon>Malacostraca</taxon>
        <taxon>Eumalacostraca</taxon>
        <taxon>Peracarida</taxon>
        <taxon>Amphipoda</taxon>
        <taxon>Senticaudata</taxon>
        <taxon>Talitrida</taxon>
        <taxon>Talitroidea</taxon>
        <taxon>Hyalellidae</taxon>
        <taxon>Hyalella</taxon>
    </lineage>
</organism>
<feature type="binding site" evidence="5">
    <location>
        <position position="272"/>
    </location>
    <ligand>
        <name>FAD</name>
        <dbReference type="ChEBI" id="CHEBI:57692"/>
    </ligand>
</feature>
<keyword evidence="6" id="KW-0732">Signal</keyword>
<dbReference type="Gene3D" id="3.30.560.10">
    <property type="entry name" value="Glucose Oxidase, domain 3"/>
    <property type="match status" value="1"/>
</dbReference>
<evidence type="ECO:0000256" key="5">
    <source>
        <dbReference type="PIRSR" id="PIRSR000137-2"/>
    </source>
</evidence>
<dbReference type="OrthoDB" id="269227at2759"/>
<dbReference type="KEGG" id="hazt:108668427"/>
<dbReference type="Pfam" id="PF00732">
    <property type="entry name" value="GMC_oxred_N"/>
    <property type="match status" value="1"/>
</dbReference>
<feature type="domain" description="Glucose-methanol-choline oxidoreductase N-terminal" evidence="7">
    <location>
        <begin position="308"/>
        <end position="322"/>
    </location>
</feature>
<keyword evidence="3" id="KW-0285">Flavoprotein</keyword>
<evidence type="ECO:0000256" key="1">
    <source>
        <dbReference type="ARBA" id="ARBA00001974"/>
    </source>
</evidence>
<dbReference type="GO" id="GO:0016614">
    <property type="term" value="F:oxidoreductase activity, acting on CH-OH group of donors"/>
    <property type="evidence" value="ECO:0007669"/>
    <property type="project" value="InterPro"/>
</dbReference>
<dbReference type="InterPro" id="IPR036188">
    <property type="entry name" value="FAD/NAD-bd_sf"/>
</dbReference>
<protein>
    <submittedName>
        <fullName evidence="9">Oxygen-dependent choline dehydrogenase-like</fullName>
    </submittedName>
</protein>
<sequence>MTFATWISMITLPNIKLLLQRPLLQLLRLLLMLLLFESPKRYPDPTILDAYDFIVVGGGTCGCVIASRLADAGASVLLLEAGSAAHPESTVPGLWPAALGGDMDWDYRLASQPFSQKGFAQNASHISQGKVLGGSSAISYYIYSRGSAQDFDNWADMGNPGWSYEDVVPYFQKLEGFVMNESMSLNGRGSGFGSKGPFRIAPKSFRTPVGRNFLRAGMELGHGVLSSSSPEGVGFSDGHFTIRDGRRGTTAESYIAGSRSNNVLHVKTRATVVKILFDENKKADGVTYSSGGQLQSVVARREVILSAGALNSPKLLMLSGVGPKNHLVSKRIKVLVPLEGVGQNLQDHHTIFHLPFAVANGTGPSLKSLLSFENWKRFLFSREGLLTRPYGVDGTAKINLGETDSNWPNVHFVLFSSPLDFGKFSDSVRLSLREEIRQEVLGPLEGIPHVYIIPSLLRPKSRGWVLLNSNNPDHDPIVDFNFLSHPHDIDLIVEAIRYAFKIGGTNAMNGDSGARFISKKLSACTQYGDNSPKLSACTQYGDNSPAYWECYARHLLTTSNNPAGSCRMGPSSDRFSVVSHELKVHGVRGLRVADASIMPQIVSAPPMAATIMIGEKAADLILREWNLTVAAI</sequence>
<name>A0A979FXL4_HYAAZ</name>
<feature type="signal peptide" evidence="6">
    <location>
        <begin position="1"/>
        <end position="41"/>
    </location>
</feature>
<dbReference type="RefSeq" id="XP_047741276.1">
    <property type="nucleotide sequence ID" value="XM_047885320.1"/>
</dbReference>
<dbReference type="PIRSF" id="PIRSF000137">
    <property type="entry name" value="Alcohol_oxidase"/>
    <property type="match status" value="1"/>
</dbReference>
<evidence type="ECO:0000259" key="7">
    <source>
        <dbReference type="PROSITE" id="PS00624"/>
    </source>
</evidence>
<evidence type="ECO:0000256" key="6">
    <source>
        <dbReference type="SAM" id="SignalP"/>
    </source>
</evidence>
<evidence type="ECO:0000313" key="8">
    <source>
        <dbReference type="Proteomes" id="UP000694843"/>
    </source>
</evidence>
<evidence type="ECO:0000313" key="9">
    <source>
        <dbReference type="RefSeq" id="XP_047741276.1"/>
    </source>
</evidence>
<dbReference type="PANTHER" id="PTHR11552">
    <property type="entry name" value="GLUCOSE-METHANOL-CHOLINE GMC OXIDOREDUCTASE"/>
    <property type="match status" value="1"/>
</dbReference>
<dbReference type="AlphaFoldDB" id="A0A979FXL4"/>
<comment type="cofactor">
    <cofactor evidence="1 5">
        <name>FAD</name>
        <dbReference type="ChEBI" id="CHEBI:57692"/>
    </cofactor>
</comment>
<feature type="binding site" evidence="5">
    <location>
        <position position="131"/>
    </location>
    <ligand>
        <name>FAD</name>
        <dbReference type="ChEBI" id="CHEBI:57692"/>
    </ligand>
</feature>
<dbReference type="PROSITE" id="PS00624">
    <property type="entry name" value="GMC_OXRED_2"/>
    <property type="match status" value="1"/>
</dbReference>
<dbReference type="GeneID" id="108668427"/>
<dbReference type="InterPro" id="IPR000172">
    <property type="entry name" value="GMC_OxRdtase_N"/>
</dbReference>
<dbReference type="OMA" id="SACTQYG"/>
<evidence type="ECO:0000256" key="2">
    <source>
        <dbReference type="ARBA" id="ARBA00010790"/>
    </source>
</evidence>